<organism evidence="2 3">
    <name type="scientific">Mesoflavibacter profundi</name>
    <dbReference type="NCBI Taxonomy" id="2708110"/>
    <lineage>
        <taxon>Bacteria</taxon>
        <taxon>Pseudomonadati</taxon>
        <taxon>Bacteroidota</taxon>
        <taxon>Flavobacteriia</taxon>
        <taxon>Flavobacteriales</taxon>
        <taxon>Flavobacteriaceae</taxon>
        <taxon>Mesoflavibacter</taxon>
    </lineage>
</organism>
<evidence type="ECO:0000313" key="3">
    <source>
        <dbReference type="Proteomes" id="UP001149142"/>
    </source>
</evidence>
<dbReference type="InterPro" id="IPR046588">
    <property type="entry name" value="DUF6646"/>
</dbReference>
<reference evidence="2" key="1">
    <citation type="submission" date="2022-11" db="EMBL/GenBank/DDBJ databases">
        <title>Refractory cell wall polysaccharides provide important carbon source for microbial heterotrophs in the hadal ocean.</title>
        <authorList>
            <person name="Zhu X."/>
        </authorList>
    </citation>
    <scope>NUCLEOTIDE SEQUENCE</scope>
    <source>
        <strain evidence="2">MTRN7</strain>
    </source>
</reference>
<accession>A0ABT4S209</accession>
<dbReference type="EMBL" id="JAPFGC010000002">
    <property type="protein sequence ID" value="MDA0178109.1"/>
    <property type="molecule type" value="Genomic_DNA"/>
</dbReference>
<dbReference type="Proteomes" id="UP001149142">
    <property type="component" value="Unassembled WGS sequence"/>
</dbReference>
<sequence>MKNGLLILTCLITSFMSAQSFSGKDDQKLQIGANFQDNVNGIVITYDYGLGENISVGLVTGYALNLNNGLEADFDNRIDLKARFNANLGNVLNISDNFDVYPGINLGLKNFGGHLGMRYFFSDGFGIFSEFGTTFAKYKSGRLSPAEKIHNQFTANIGAVFNL</sequence>
<feature type="chain" id="PRO_5046980196" description="Outer membrane protein beta-barrel domain-containing protein" evidence="1">
    <location>
        <begin position="21"/>
        <end position="163"/>
    </location>
</feature>
<proteinExistence type="predicted"/>
<keyword evidence="1" id="KW-0732">Signal</keyword>
<comment type="caution">
    <text evidence="2">The sequence shown here is derived from an EMBL/GenBank/DDBJ whole genome shotgun (WGS) entry which is preliminary data.</text>
</comment>
<evidence type="ECO:0000256" key="1">
    <source>
        <dbReference type="SAM" id="SignalP"/>
    </source>
</evidence>
<keyword evidence="3" id="KW-1185">Reference proteome</keyword>
<evidence type="ECO:0008006" key="4">
    <source>
        <dbReference type="Google" id="ProtNLM"/>
    </source>
</evidence>
<dbReference type="RefSeq" id="WP_106687531.1">
    <property type="nucleotide sequence ID" value="NZ_CP061703.1"/>
</dbReference>
<evidence type="ECO:0000313" key="2">
    <source>
        <dbReference type="EMBL" id="MDA0178109.1"/>
    </source>
</evidence>
<gene>
    <name evidence="2" type="ORF">OOZ35_11450</name>
</gene>
<feature type="signal peptide" evidence="1">
    <location>
        <begin position="1"/>
        <end position="20"/>
    </location>
</feature>
<dbReference type="Pfam" id="PF20351">
    <property type="entry name" value="DUF6646"/>
    <property type="match status" value="1"/>
</dbReference>
<protein>
    <recommendedName>
        <fullName evidence="4">Outer membrane protein beta-barrel domain-containing protein</fullName>
    </recommendedName>
</protein>
<name>A0ABT4S209_9FLAO</name>